<keyword evidence="5 6" id="KW-0505">Motor protein</keyword>
<dbReference type="GO" id="GO:0007018">
    <property type="term" value="P:microtubule-based movement"/>
    <property type="evidence" value="ECO:0007669"/>
    <property type="project" value="InterPro"/>
</dbReference>
<accession>A0AAD5VG34</accession>
<evidence type="ECO:0000256" key="1">
    <source>
        <dbReference type="ARBA" id="ARBA00022701"/>
    </source>
</evidence>
<dbReference type="Pfam" id="PF00225">
    <property type="entry name" value="Kinesin"/>
    <property type="match status" value="1"/>
</dbReference>
<reference evidence="10" key="1">
    <citation type="submission" date="2022-07" db="EMBL/GenBank/DDBJ databases">
        <title>Genome Sequence of Physisporinus lineatus.</title>
        <authorList>
            <person name="Buettner E."/>
        </authorList>
    </citation>
    <scope>NUCLEOTIDE SEQUENCE</scope>
    <source>
        <strain evidence="10">VT162</strain>
    </source>
</reference>
<gene>
    <name evidence="10" type="ORF">NLI96_g688</name>
</gene>
<dbReference type="CDD" id="cd01370">
    <property type="entry name" value="KISc_KIP3_like"/>
    <property type="match status" value="1"/>
</dbReference>
<dbReference type="SUPFAM" id="SSF52540">
    <property type="entry name" value="P-loop containing nucleoside triphosphate hydrolases"/>
    <property type="match status" value="1"/>
</dbReference>
<dbReference type="GO" id="GO:0003777">
    <property type="term" value="F:microtubule motor activity"/>
    <property type="evidence" value="ECO:0007669"/>
    <property type="project" value="InterPro"/>
</dbReference>
<evidence type="ECO:0000259" key="9">
    <source>
        <dbReference type="PROSITE" id="PS50067"/>
    </source>
</evidence>
<keyword evidence="11" id="KW-1185">Reference proteome</keyword>
<feature type="compositionally biased region" description="Low complexity" evidence="8">
    <location>
        <begin position="701"/>
        <end position="712"/>
    </location>
</feature>
<evidence type="ECO:0000256" key="4">
    <source>
        <dbReference type="ARBA" id="ARBA00023054"/>
    </source>
</evidence>
<name>A0AAD5VG34_9APHY</name>
<dbReference type="Gene3D" id="3.40.850.10">
    <property type="entry name" value="Kinesin motor domain"/>
    <property type="match status" value="1"/>
</dbReference>
<sequence>MVAAGSITVAVRVRPPTAFEAARLPETVYDSCIRGDGALSAPKSVVTQSNVRNIVEIVDDRVLTFDPEEKDPSRAFVERGFVPPGTKRYKDRRFIFDRVFNHEARQQDVYEGTAKPLLSNLLEGFNATIFAYGATGCGKTHTISGTDSDPGIIYSTMADLFQMIEDRKEDHNVDVMVTFLEIYNEEIRDLLAETGTPTPRGGLQIREDKVVKVVGLVELRPMNADEVKQIVLQGNSRRTQSPTHANETSSRSHAVLQVHVTQSPRTASITEQRTMGTLSIIDLAGSERAAATTNMGQRMVEGANINKSLLALGNCINALCESGGAVRHVPYRNSKLTRLLKFSLGGNCKTVMIVCVAPTSLHFDDTHNTLVYAERATKIKTKVVTRNVVNVDRHVGQYVEAITRLNLEVSELKAKLAGKRDAEAEKEHRRKKEALLEVERAKNDMQLKMTQTQPSLADGGTCAGKISVAETKLKVIRARLMALDSQASSSGEPLPADLEAERGLLKALAEPEEQAVKPQSALHVRLQRSSNSGAMFEATLRAVSERRSDKLDEASIDNVKLDARWRKSEMDRVKAEAQRDALQQSVEAQTETVVNLIGMVGRCTVMLGEASRILKTAAEEGKDGMEATVKALAISLKNIADGNDEAFKALLGHTTAQYALAPNPQASFSLDTFKGYPTTLGHGRVSSGPAVLQSKPKSSRRSSSFGSTIGSPLRKAHKSPRKSLRTSFGGLPYRRVSDNNKGKKKGVHWRDEEGQGDIDDGGLGSAPTIAVTATDKDAITVFTSPSDPPASSIPLSGSRRNVSIAGSESEWEDEKTDESFSLSFLSNTSRDHNASTSSIFGDGYRPLAKRPRSSHLNPGFLKSRARVSTLGSLAEDDEERALSQGSPRRKSPLTARNMNRVPSPTSSSSSTGGGVSSLHVPKIRDKHMSPTKRAPMSPKVVGLSSSKSGRRRSNIGPMRVERPRRRSSLIPQLSPTAMAGGSSLGKSMSGGPRRIALERSPAKRPKRASLLAIAQASKVSQSKLRSFDPNSSADISFRSNASSRPSWR</sequence>
<protein>
    <recommendedName>
        <fullName evidence="9">Kinesin motor domain-containing protein</fullName>
    </recommendedName>
</protein>
<dbReference type="GO" id="GO:0005524">
    <property type="term" value="F:ATP binding"/>
    <property type="evidence" value="ECO:0007669"/>
    <property type="project" value="UniProtKB-UniRule"/>
</dbReference>
<proteinExistence type="inferred from homology"/>
<dbReference type="PANTHER" id="PTHR47968">
    <property type="entry name" value="CENTROMERE PROTEIN E"/>
    <property type="match status" value="1"/>
</dbReference>
<feature type="region of interest" description="Disordered" evidence="8">
    <location>
        <begin position="782"/>
        <end position="1048"/>
    </location>
</feature>
<dbReference type="InterPro" id="IPR027417">
    <property type="entry name" value="P-loop_NTPase"/>
</dbReference>
<feature type="compositionally biased region" description="Low complexity" evidence="8">
    <location>
        <begin position="980"/>
        <end position="991"/>
    </location>
</feature>
<dbReference type="EMBL" id="JANAWD010000012">
    <property type="protein sequence ID" value="KAJ3491441.1"/>
    <property type="molecule type" value="Genomic_DNA"/>
</dbReference>
<dbReference type="Proteomes" id="UP001212997">
    <property type="component" value="Unassembled WGS sequence"/>
</dbReference>
<feature type="compositionally biased region" description="Basic residues" evidence="8">
    <location>
        <begin position="714"/>
        <end position="724"/>
    </location>
</feature>
<evidence type="ECO:0000256" key="2">
    <source>
        <dbReference type="ARBA" id="ARBA00022741"/>
    </source>
</evidence>
<evidence type="ECO:0000256" key="7">
    <source>
        <dbReference type="SAM" id="Coils"/>
    </source>
</evidence>
<dbReference type="PROSITE" id="PS50067">
    <property type="entry name" value="KINESIN_MOTOR_2"/>
    <property type="match status" value="1"/>
</dbReference>
<keyword evidence="2 6" id="KW-0547">Nucleotide-binding</keyword>
<comment type="caution">
    <text evidence="10">The sequence shown here is derived from an EMBL/GenBank/DDBJ whole genome shotgun (WGS) entry which is preliminary data.</text>
</comment>
<feature type="compositionally biased region" description="Polar residues" evidence="8">
    <location>
        <begin position="793"/>
        <end position="806"/>
    </location>
</feature>
<dbReference type="PROSITE" id="PS00411">
    <property type="entry name" value="KINESIN_MOTOR_1"/>
    <property type="match status" value="1"/>
</dbReference>
<keyword evidence="1" id="KW-0493">Microtubule</keyword>
<evidence type="ECO:0000313" key="10">
    <source>
        <dbReference type="EMBL" id="KAJ3491441.1"/>
    </source>
</evidence>
<evidence type="ECO:0000256" key="3">
    <source>
        <dbReference type="ARBA" id="ARBA00022840"/>
    </source>
</evidence>
<feature type="region of interest" description="Disordered" evidence="8">
    <location>
        <begin position="683"/>
        <end position="768"/>
    </location>
</feature>
<feature type="compositionally biased region" description="Low complexity" evidence="8">
    <location>
        <begin position="937"/>
        <end position="947"/>
    </location>
</feature>
<dbReference type="InterPro" id="IPR001752">
    <property type="entry name" value="Kinesin_motor_dom"/>
</dbReference>
<organism evidence="10 11">
    <name type="scientific">Meripilus lineatus</name>
    <dbReference type="NCBI Taxonomy" id="2056292"/>
    <lineage>
        <taxon>Eukaryota</taxon>
        <taxon>Fungi</taxon>
        <taxon>Dikarya</taxon>
        <taxon>Basidiomycota</taxon>
        <taxon>Agaricomycotina</taxon>
        <taxon>Agaricomycetes</taxon>
        <taxon>Polyporales</taxon>
        <taxon>Meripilaceae</taxon>
        <taxon>Meripilus</taxon>
    </lineage>
</organism>
<comment type="similarity">
    <text evidence="6">Belongs to the TRAFAC class myosin-kinesin ATPase superfamily. Kinesin family.</text>
</comment>
<dbReference type="AlphaFoldDB" id="A0AAD5VG34"/>
<feature type="coiled-coil region" evidence="7">
    <location>
        <begin position="402"/>
        <end position="451"/>
    </location>
</feature>
<evidence type="ECO:0000256" key="5">
    <source>
        <dbReference type="ARBA" id="ARBA00023175"/>
    </source>
</evidence>
<dbReference type="InterPro" id="IPR027640">
    <property type="entry name" value="Kinesin-like_fam"/>
</dbReference>
<evidence type="ECO:0000256" key="8">
    <source>
        <dbReference type="SAM" id="MobiDB-lite"/>
    </source>
</evidence>
<dbReference type="GO" id="GO:0005874">
    <property type="term" value="C:microtubule"/>
    <property type="evidence" value="ECO:0007669"/>
    <property type="project" value="UniProtKB-KW"/>
</dbReference>
<feature type="binding site" evidence="6">
    <location>
        <begin position="133"/>
        <end position="140"/>
    </location>
    <ligand>
        <name>ATP</name>
        <dbReference type="ChEBI" id="CHEBI:30616"/>
    </ligand>
</feature>
<dbReference type="PRINTS" id="PR00380">
    <property type="entry name" value="KINESINHEAVY"/>
</dbReference>
<dbReference type="InterPro" id="IPR019821">
    <property type="entry name" value="Kinesin_motor_CS"/>
</dbReference>
<feature type="domain" description="Kinesin motor" evidence="9">
    <location>
        <begin position="6"/>
        <end position="379"/>
    </location>
</feature>
<keyword evidence="4 7" id="KW-0175">Coiled coil</keyword>
<evidence type="ECO:0000256" key="6">
    <source>
        <dbReference type="PROSITE-ProRule" id="PRU00283"/>
    </source>
</evidence>
<feature type="compositionally biased region" description="Polar residues" evidence="8">
    <location>
        <begin position="819"/>
        <end position="839"/>
    </location>
</feature>
<dbReference type="PANTHER" id="PTHR47968:SF13">
    <property type="entry name" value="KINESIN-LIKE PROTEIN KIF19 ISOFORM X1"/>
    <property type="match status" value="1"/>
</dbReference>
<dbReference type="SMART" id="SM00129">
    <property type="entry name" value="KISc"/>
    <property type="match status" value="1"/>
</dbReference>
<feature type="compositionally biased region" description="Low complexity" evidence="8">
    <location>
        <begin position="901"/>
        <end position="910"/>
    </location>
</feature>
<feature type="compositionally biased region" description="Polar residues" evidence="8">
    <location>
        <begin position="1017"/>
        <end position="1048"/>
    </location>
</feature>
<dbReference type="InterPro" id="IPR036961">
    <property type="entry name" value="Kinesin_motor_dom_sf"/>
</dbReference>
<keyword evidence="3 6" id="KW-0067">ATP-binding</keyword>
<dbReference type="GO" id="GO:0008017">
    <property type="term" value="F:microtubule binding"/>
    <property type="evidence" value="ECO:0007669"/>
    <property type="project" value="InterPro"/>
</dbReference>
<evidence type="ECO:0000313" key="11">
    <source>
        <dbReference type="Proteomes" id="UP001212997"/>
    </source>
</evidence>